<dbReference type="Proteomes" id="UP001479436">
    <property type="component" value="Unassembled WGS sequence"/>
</dbReference>
<reference evidence="6 7" key="1">
    <citation type="submission" date="2023-04" db="EMBL/GenBank/DDBJ databases">
        <title>Genome of Basidiobolus ranarum AG-B5.</title>
        <authorList>
            <person name="Stajich J.E."/>
            <person name="Carter-House D."/>
            <person name="Gryganskyi A."/>
        </authorList>
    </citation>
    <scope>NUCLEOTIDE SEQUENCE [LARGE SCALE GENOMIC DNA]</scope>
    <source>
        <strain evidence="6 7">AG-B5</strain>
    </source>
</reference>
<dbReference type="Gene3D" id="3.30.160.60">
    <property type="entry name" value="Classic Zinc Finger"/>
    <property type="match status" value="3"/>
</dbReference>
<dbReference type="PROSITE" id="PS50157">
    <property type="entry name" value="ZINC_FINGER_C2H2_2"/>
    <property type="match status" value="3"/>
</dbReference>
<protein>
    <recommendedName>
        <fullName evidence="5">C2H2-type domain-containing protein</fullName>
    </recommendedName>
</protein>
<keyword evidence="2 4" id="KW-0863">Zinc-finger</keyword>
<dbReference type="InterPro" id="IPR036236">
    <property type="entry name" value="Znf_C2H2_sf"/>
</dbReference>
<feature type="domain" description="C2H2-type" evidence="5">
    <location>
        <begin position="242"/>
        <end position="271"/>
    </location>
</feature>
<dbReference type="SMART" id="SM00355">
    <property type="entry name" value="ZnF_C2H2"/>
    <property type="match status" value="3"/>
</dbReference>
<evidence type="ECO:0000256" key="1">
    <source>
        <dbReference type="ARBA" id="ARBA00022723"/>
    </source>
</evidence>
<keyword evidence="3" id="KW-0862">Zinc</keyword>
<dbReference type="PANTHER" id="PTHR23235:SF120">
    <property type="entry name" value="KRUPPEL-LIKE FACTOR 15"/>
    <property type="match status" value="1"/>
</dbReference>
<feature type="domain" description="C2H2-type" evidence="5">
    <location>
        <begin position="272"/>
        <end position="299"/>
    </location>
</feature>
<dbReference type="PANTHER" id="PTHR23235">
    <property type="entry name" value="KRUEPPEL-LIKE TRANSCRIPTION FACTOR"/>
    <property type="match status" value="1"/>
</dbReference>
<proteinExistence type="predicted"/>
<dbReference type="EMBL" id="JASJQH010001476">
    <property type="protein sequence ID" value="KAK9761250.1"/>
    <property type="molecule type" value="Genomic_DNA"/>
</dbReference>
<sequence length="338" mass="38327">MLQMNSSHLFDKIPHTSPLNGTHLNSEDGNLLGVAFSITSQAPELFLNQPNMNNNPHQYFSSDEDHSPITPGFSTTAFLPNQDPRFGMSSFQTMVGSNMVMSKSQTSPLNRQSGLENPNTMEATTMSFSYVKQMCMDSRAPTPLNYFPQIPPQPYPLPTPPPEKNQYLNRGNEHCIPWSSQETSKSEYTCPPSMNPSGEYLYSLQNPTNKPFTVETPSFNVGYIPGNSDRSSNPKTSNGLLYPCIYPNCQKFFTSLSNLRLHSRIHSSDRPFKCNICLKFFLRNHDLRRHEKIHLGLKPYPCSRCGRCFGRSDAMKRHMLMKRCAESSSRVKMEENSE</sequence>
<accession>A0ABR2WIB0</accession>
<feature type="domain" description="C2H2-type" evidence="5">
    <location>
        <begin position="300"/>
        <end position="328"/>
    </location>
</feature>
<keyword evidence="1" id="KW-0479">Metal-binding</keyword>
<evidence type="ECO:0000313" key="6">
    <source>
        <dbReference type="EMBL" id="KAK9761250.1"/>
    </source>
</evidence>
<name>A0ABR2WIB0_9FUNG</name>
<organism evidence="6 7">
    <name type="scientific">Basidiobolus ranarum</name>
    <dbReference type="NCBI Taxonomy" id="34480"/>
    <lineage>
        <taxon>Eukaryota</taxon>
        <taxon>Fungi</taxon>
        <taxon>Fungi incertae sedis</taxon>
        <taxon>Zoopagomycota</taxon>
        <taxon>Entomophthoromycotina</taxon>
        <taxon>Basidiobolomycetes</taxon>
        <taxon>Basidiobolales</taxon>
        <taxon>Basidiobolaceae</taxon>
        <taxon>Basidiobolus</taxon>
    </lineage>
</organism>
<dbReference type="InterPro" id="IPR013087">
    <property type="entry name" value="Znf_C2H2_type"/>
</dbReference>
<evidence type="ECO:0000259" key="5">
    <source>
        <dbReference type="PROSITE" id="PS50157"/>
    </source>
</evidence>
<dbReference type="Pfam" id="PF00096">
    <property type="entry name" value="zf-C2H2"/>
    <property type="match status" value="2"/>
</dbReference>
<evidence type="ECO:0000313" key="7">
    <source>
        <dbReference type="Proteomes" id="UP001479436"/>
    </source>
</evidence>
<dbReference type="PROSITE" id="PS00028">
    <property type="entry name" value="ZINC_FINGER_C2H2_1"/>
    <property type="match status" value="2"/>
</dbReference>
<gene>
    <name evidence="6" type="ORF">K7432_013976</name>
</gene>
<comment type="caution">
    <text evidence="6">The sequence shown here is derived from an EMBL/GenBank/DDBJ whole genome shotgun (WGS) entry which is preliminary data.</text>
</comment>
<evidence type="ECO:0000256" key="2">
    <source>
        <dbReference type="ARBA" id="ARBA00022771"/>
    </source>
</evidence>
<dbReference type="SUPFAM" id="SSF57667">
    <property type="entry name" value="beta-beta-alpha zinc fingers"/>
    <property type="match status" value="2"/>
</dbReference>
<keyword evidence="7" id="KW-1185">Reference proteome</keyword>
<evidence type="ECO:0000256" key="4">
    <source>
        <dbReference type="PROSITE-ProRule" id="PRU00042"/>
    </source>
</evidence>
<evidence type="ECO:0000256" key="3">
    <source>
        <dbReference type="ARBA" id="ARBA00022833"/>
    </source>
</evidence>